<dbReference type="SUPFAM" id="SSF110997">
    <property type="entry name" value="Sporulation related repeat"/>
    <property type="match status" value="1"/>
</dbReference>
<dbReference type="AlphaFoldDB" id="A0A1M6BLE6"/>
<dbReference type="InterPro" id="IPR007730">
    <property type="entry name" value="SPOR-like_dom"/>
</dbReference>
<dbReference type="Proteomes" id="UP000184310">
    <property type="component" value="Unassembled WGS sequence"/>
</dbReference>
<sequence length="235" mass="26580">MKYTRYDFNKGKNNSNRFGIIVILMVVIALVIGTLIAKFLFLGQGSPEKIKVEKPNSIQAEDSKTQSKDGVENYSIVQCGYYSKKENADDLKNKLKDKYDIFILNEGDKYRAISFIGKPEDATKLLEKLTTENITATKINYKIDKSASCNLEIAGMISGYLEIISKLNDKDVKSVKTEDFKKWADTLKGEASGANYKTYKELQDTIKNLPKEITKAENDKSYSDIFKALNVFKSK</sequence>
<evidence type="ECO:0000313" key="4">
    <source>
        <dbReference type="Proteomes" id="UP000184310"/>
    </source>
</evidence>
<dbReference type="RefSeq" id="WP_072984726.1">
    <property type="nucleotide sequence ID" value="NZ_FQZB01000003.1"/>
</dbReference>
<accession>A0A1M6BLE6</accession>
<keyword evidence="1" id="KW-0812">Transmembrane</keyword>
<feature type="domain" description="SPOR" evidence="2">
    <location>
        <begin position="76"/>
        <end position="130"/>
    </location>
</feature>
<gene>
    <name evidence="3" type="ORF">SAMN02745163_00390</name>
</gene>
<dbReference type="STRING" id="1121302.SAMN02745163_00390"/>
<evidence type="ECO:0000259" key="2">
    <source>
        <dbReference type="Pfam" id="PF05036"/>
    </source>
</evidence>
<keyword evidence="4" id="KW-1185">Reference proteome</keyword>
<organism evidence="3 4">
    <name type="scientific">Clostridium cavendishii DSM 21758</name>
    <dbReference type="NCBI Taxonomy" id="1121302"/>
    <lineage>
        <taxon>Bacteria</taxon>
        <taxon>Bacillati</taxon>
        <taxon>Bacillota</taxon>
        <taxon>Clostridia</taxon>
        <taxon>Eubacteriales</taxon>
        <taxon>Clostridiaceae</taxon>
        <taxon>Clostridium</taxon>
    </lineage>
</organism>
<dbReference type="InterPro" id="IPR036680">
    <property type="entry name" value="SPOR-like_sf"/>
</dbReference>
<dbReference type="Pfam" id="PF05036">
    <property type="entry name" value="SPOR"/>
    <property type="match status" value="1"/>
</dbReference>
<keyword evidence="1" id="KW-1133">Transmembrane helix</keyword>
<dbReference type="OrthoDB" id="1936130at2"/>
<dbReference type="EMBL" id="FQZB01000003">
    <property type="protein sequence ID" value="SHI49496.1"/>
    <property type="molecule type" value="Genomic_DNA"/>
</dbReference>
<keyword evidence="1" id="KW-0472">Membrane</keyword>
<evidence type="ECO:0000313" key="3">
    <source>
        <dbReference type="EMBL" id="SHI49496.1"/>
    </source>
</evidence>
<protein>
    <submittedName>
        <fullName evidence="3">Sporulation related domain-containing protein</fullName>
    </submittedName>
</protein>
<evidence type="ECO:0000256" key="1">
    <source>
        <dbReference type="SAM" id="Phobius"/>
    </source>
</evidence>
<proteinExistence type="predicted"/>
<dbReference type="GO" id="GO:0042834">
    <property type="term" value="F:peptidoglycan binding"/>
    <property type="evidence" value="ECO:0007669"/>
    <property type="project" value="InterPro"/>
</dbReference>
<feature type="transmembrane region" description="Helical" evidence="1">
    <location>
        <begin position="20"/>
        <end position="41"/>
    </location>
</feature>
<reference evidence="3 4" key="1">
    <citation type="submission" date="2016-11" db="EMBL/GenBank/DDBJ databases">
        <authorList>
            <person name="Jaros S."/>
            <person name="Januszkiewicz K."/>
            <person name="Wedrychowicz H."/>
        </authorList>
    </citation>
    <scope>NUCLEOTIDE SEQUENCE [LARGE SCALE GENOMIC DNA]</scope>
    <source>
        <strain evidence="3 4">DSM 21758</strain>
    </source>
</reference>
<name>A0A1M6BLE6_9CLOT</name>